<evidence type="ECO:0000313" key="5">
    <source>
        <dbReference type="Proteomes" id="UP000017200"/>
    </source>
</evidence>
<dbReference type="PROSITE" id="PS50174">
    <property type="entry name" value="G_PATCH"/>
    <property type="match status" value="1"/>
</dbReference>
<reference evidence="5" key="1">
    <citation type="submission" date="2010-11" db="EMBL/GenBank/DDBJ databases">
        <title>The genome sequence of Microbotryum violaceum strain p1A1 Lamole.</title>
        <authorList>
            <person name="Cuomo C."/>
            <person name="Perlin M."/>
            <person name="Young S.K."/>
            <person name="Zeng Q."/>
            <person name="Gargeya S."/>
            <person name="Alvarado L."/>
            <person name="Berlin A."/>
            <person name="Chapman S.B."/>
            <person name="Chen Z."/>
            <person name="Freedman E."/>
            <person name="Gellesch M."/>
            <person name="Goldberg J."/>
            <person name="Griggs A."/>
            <person name="Gujja S."/>
            <person name="Heilman E."/>
            <person name="Heiman D."/>
            <person name="Howarth C."/>
            <person name="Mehta T."/>
            <person name="Neiman D."/>
            <person name="Pearson M."/>
            <person name="Roberts A."/>
            <person name="Saif S."/>
            <person name="Shea T."/>
            <person name="Shenoy N."/>
            <person name="Sisk P."/>
            <person name="Stolte C."/>
            <person name="Sykes S."/>
            <person name="White J."/>
            <person name="Yandava C."/>
            <person name="Haas B."/>
            <person name="Nusbaum C."/>
            <person name="Birren B."/>
        </authorList>
    </citation>
    <scope>NUCLEOTIDE SEQUENCE [LARGE SCALE GENOMIC DNA]</scope>
    <source>
        <strain evidence="5">p1A1 Lamole</strain>
    </source>
</reference>
<feature type="compositionally biased region" description="Pro residues" evidence="1">
    <location>
        <begin position="437"/>
        <end position="470"/>
    </location>
</feature>
<keyword evidence="5" id="KW-1185">Reference proteome</keyword>
<feature type="compositionally biased region" description="Low complexity" evidence="1">
    <location>
        <begin position="329"/>
        <end position="343"/>
    </location>
</feature>
<evidence type="ECO:0000259" key="2">
    <source>
        <dbReference type="PROSITE" id="PS50174"/>
    </source>
</evidence>
<feature type="compositionally biased region" description="Basic and acidic residues" evidence="1">
    <location>
        <begin position="247"/>
        <end position="271"/>
    </location>
</feature>
<feature type="region of interest" description="Disordered" evidence="1">
    <location>
        <begin position="245"/>
        <end position="271"/>
    </location>
</feature>
<dbReference type="HOGENOM" id="CLU_475038_0_0_1"/>
<dbReference type="SUPFAM" id="SSF57667">
    <property type="entry name" value="beta-beta-alpha zinc fingers"/>
    <property type="match status" value="1"/>
</dbReference>
<gene>
    <name evidence="3" type="ORF">MVLG_06457</name>
</gene>
<reference evidence="4" key="4">
    <citation type="submission" date="2015-06" db="UniProtKB">
        <authorList>
            <consortium name="EnsemblFungi"/>
        </authorList>
    </citation>
    <scope>IDENTIFICATION</scope>
</reference>
<dbReference type="PROSITE" id="PS00028">
    <property type="entry name" value="ZINC_FINGER_C2H2_1"/>
    <property type="match status" value="1"/>
</dbReference>
<dbReference type="PANTHER" id="PTHR47251">
    <property type="entry name" value="FINGER DOMAIN PROTEIN, PUTATIVE (AFU_ORTHOLOGUE AFUA_3G04180)-RELATED"/>
    <property type="match status" value="1"/>
</dbReference>
<dbReference type="InParanoid" id="U5HHC4"/>
<dbReference type="OrthoDB" id="4822at2759"/>
<dbReference type="SMART" id="SM00443">
    <property type="entry name" value="G_patch"/>
    <property type="match status" value="1"/>
</dbReference>
<evidence type="ECO:0000256" key="1">
    <source>
        <dbReference type="SAM" id="MobiDB-lite"/>
    </source>
</evidence>
<evidence type="ECO:0000313" key="4">
    <source>
        <dbReference type="EnsemblFungi" id="MVLG_06457T0"/>
    </source>
</evidence>
<feature type="region of interest" description="Disordered" evidence="1">
    <location>
        <begin position="326"/>
        <end position="574"/>
    </location>
</feature>
<feature type="compositionally biased region" description="Polar residues" evidence="1">
    <location>
        <begin position="518"/>
        <end position="533"/>
    </location>
</feature>
<dbReference type="EMBL" id="AEIJ01000777">
    <property type="status" value="NOT_ANNOTATED_CDS"/>
    <property type="molecule type" value="Genomic_DNA"/>
</dbReference>
<reference evidence="3 5" key="3">
    <citation type="journal article" date="2015" name="BMC Genomics">
        <title>Sex and parasites: genomic and transcriptomic analysis of Microbotryum lychnidis-dioicae, the biotrophic and plant-castrating anther smut fungus.</title>
        <authorList>
            <person name="Perlin M.H."/>
            <person name="Amselem J."/>
            <person name="Fontanillas E."/>
            <person name="Toh S.S."/>
            <person name="Chen Z."/>
            <person name="Goldberg J."/>
            <person name="Duplessis S."/>
            <person name="Henrissat B."/>
            <person name="Young S."/>
            <person name="Zeng Q."/>
            <person name="Aguileta G."/>
            <person name="Petit E."/>
            <person name="Badouin H."/>
            <person name="Andrews J."/>
            <person name="Razeeq D."/>
            <person name="Gabaldon T."/>
            <person name="Quesneville H."/>
            <person name="Giraud T."/>
            <person name="Hood M.E."/>
            <person name="Schultz D.J."/>
            <person name="Cuomo C.A."/>
        </authorList>
    </citation>
    <scope>NUCLEOTIDE SEQUENCE [LARGE SCALE GENOMIC DNA]</scope>
    <source>
        <strain evidence="5">p1A1 Lamole</strain>
        <strain evidence="3">P1A1 Lamole</strain>
    </source>
</reference>
<dbReference type="STRING" id="683840.U5HHC4"/>
<dbReference type="Proteomes" id="UP000017200">
    <property type="component" value="Unassembled WGS sequence"/>
</dbReference>
<dbReference type="EnsemblFungi" id="MVLG_06457T0">
    <property type="protein sequence ID" value="MVLG_06457T0"/>
    <property type="gene ID" value="MVLG_06457"/>
</dbReference>
<feature type="compositionally biased region" description="Pro residues" evidence="1">
    <location>
        <begin position="487"/>
        <end position="511"/>
    </location>
</feature>
<feature type="region of interest" description="Disordered" evidence="1">
    <location>
        <begin position="1"/>
        <end position="85"/>
    </location>
</feature>
<sequence length="574" mass="61499">MDDDNPFMRTFVPQLPGSTLHQQLQRQQQQQQQQQQQMGYRFAHSSSKRDRSTSPTSSTSSSSSSSRAPSEAPLEDPLDWGGDVTLDRERNHAEDSEGGDGATFKELQEHNVGMKMLLRLGWTQGKGLGKEGQGRLVPIDPTSTGNLLGIGKAALDARMLEASSNLSSRPRELESQRIAKETPDQREARLAKAKFEEKVKNEVAETLRKFNCDICNKSYTTVGQYDEHTNSYDHHHRARAVATKQMQLDRAKANGEADRRREKERKREEKEMRKLMEKAGVKVPLDNVVHVATTAPAVVEAKKVKEVKKSGAGGWVKFGGGRFAPVGPSSSSLVTSTSTPTSSAFNPVGGFAPISSTSSSTSSPKPERYDSPLAPKASGWSSIAPSTSPTDSQSAHIPTKSARITAPPRFRAGGTIEPSPVFDAAAPTTTAPRPPRHLPPPPPPPPSVPFGRPFPPSVAPPPPPLLPPPNVITATVSKPRWNDIPTSAPPPLPAYNAPPPPPPPPSNPPTNPGSRSPFETSPYSTSAPSSNFGGSFKPADMASLSSVAPPSNRGGFGSGSQSGFKASFKPIPKR</sequence>
<accession>U5HHC4</accession>
<dbReference type="InterPro" id="IPR036236">
    <property type="entry name" value="Znf_C2H2_sf"/>
</dbReference>
<reference evidence="3" key="2">
    <citation type="submission" date="2010-11" db="EMBL/GenBank/DDBJ databases">
        <authorList>
            <consortium name="The Broad Institute Genome Sequencing Platform"/>
            <person name="Earl A."/>
            <person name="Ward D."/>
            <person name="Feldgarden M."/>
            <person name="Gevers D."/>
            <person name="Butler R."/>
            <person name="Young S.K."/>
            <person name="Zeng Q."/>
            <person name="Gargeya S."/>
            <person name="Fitzgerald M."/>
            <person name="Haas B."/>
            <person name="Abouelleil A."/>
            <person name="Alvarado L."/>
            <person name="Arachchi H.M."/>
            <person name="Berlin A."/>
            <person name="Brown A."/>
            <person name="Chapman S.B."/>
            <person name="Chen Z."/>
            <person name="Dunbar C."/>
            <person name="Freedman E."/>
            <person name="Gearin G."/>
            <person name="Gellesch M."/>
            <person name="Goldberg J."/>
            <person name="Griggs A."/>
            <person name="Gujja S."/>
            <person name="Heilman E."/>
            <person name="Heiman D."/>
            <person name="Howarth C."/>
            <person name="Larson L."/>
            <person name="Lui A."/>
            <person name="MacDonald P.J.P."/>
            <person name="Mehta T."/>
            <person name="Montmayeur A."/>
            <person name="Murphy C."/>
            <person name="Neiman D."/>
            <person name="Pearson M."/>
            <person name="Priest M."/>
            <person name="Roberts A."/>
            <person name="Saif S."/>
            <person name="Shea T."/>
            <person name="Shenoy N."/>
            <person name="Sisk P."/>
            <person name="Stolte C."/>
            <person name="Sykes S."/>
            <person name="White J."/>
            <person name="Yandava C."/>
            <person name="Wortman J."/>
            <person name="Nusbaum C."/>
            <person name="Birren B."/>
        </authorList>
    </citation>
    <scope>NUCLEOTIDE SEQUENCE</scope>
    <source>
        <strain evidence="3">P1A1 Lamole</strain>
    </source>
</reference>
<proteinExistence type="predicted"/>
<dbReference type="AlphaFoldDB" id="U5HHC4"/>
<dbReference type="PANTHER" id="PTHR47251:SF1">
    <property type="entry name" value="FINGER DOMAIN PROTEIN, PUTATIVE (AFU_ORTHOLOGUE AFUA_3G04180)-RELATED"/>
    <property type="match status" value="1"/>
</dbReference>
<evidence type="ECO:0000313" key="3">
    <source>
        <dbReference type="EMBL" id="KDE03027.1"/>
    </source>
</evidence>
<dbReference type="InterPro" id="IPR013087">
    <property type="entry name" value="Znf_C2H2_type"/>
</dbReference>
<organism evidence="3">
    <name type="scientific">Microbotryum lychnidis-dioicae (strain p1A1 Lamole / MvSl-1064)</name>
    <name type="common">Anther smut fungus</name>
    <dbReference type="NCBI Taxonomy" id="683840"/>
    <lineage>
        <taxon>Eukaryota</taxon>
        <taxon>Fungi</taxon>
        <taxon>Dikarya</taxon>
        <taxon>Basidiomycota</taxon>
        <taxon>Pucciniomycotina</taxon>
        <taxon>Microbotryomycetes</taxon>
        <taxon>Microbotryales</taxon>
        <taxon>Microbotryaceae</taxon>
        <taxon>Microbotryum</taxon>
    </lineage>
</organism>
<dbReference type="Pfam" id="PF01585">
    <property type="entry name" value="G-patch"/>
    <property type="match status" value="1"/>
</dbReference>
<feature type="compositionally biased region" description="Low complexity" evidence="1">
    <location>
        <begin position="53"/>
        <end position="70"/>
    </location>
</feature>
<feature type="compositionally biased region" description="Low complexity" evidence="1">
    <location>
        <begin position="420"/>
        <end position="431"/>
    </location>
</feature>
<name>U5HHC4_USTV1</name>
<dbReference type="GO" id="GO:0003676">
    <property type="term" value="F:nucleic acid binding"/>
    <property type="evidence" value="ECO:0007669"/>
    <property type="project" value="InterPro"/>
</dbReference>
<feature type="domain" description="G-patch" evidence="2">
    <location>
        <begin position="109"/>
        <end position="155"/>
    </location>
</feature>
<dbReference type="InterPro" id="IPR000467">
    <property type="entry name" value="G_patch_dom"/>
</dbReference>
<dbReference type="PRINTS" id="PR01217">
    <property type="entry name" value="PRICHEXTENSN"/>
</dbReference>
<protein>
    <recommendedName>
        <fullName evidence="2">G-patch domain-containing protein</fullName>
    </recommendedName>
</protein>
<feature type="compositionally biased region" description="Polar residues" evidence="1">
    <location>
        <begin position="379"/>
        <end position="396"/>
    </location>
</feature>
<dbReference type="EMBL" id="GL541764">
    <property type="protein sequence ID" value="KDE03027.1"/>
    <property type="molecule type" value="Genomic_DNA"/>
</dbReference>
<dbReference type="OMA" id="ENQNCIN"/>
<feature type="compositionally biased region" description="Low complexity" evidence="1">
    <location>
        <begin position="22"/>
        <end position="37"/>
    </location>
</feature>